<evidence type="ECO:0000313" key="2">
    <source>
        <dbReference type="Proteomes" id="UP000186455"/>
    </source>
</evidence>
<proteinExistence type="predicted"/>
<dbReference type="AlphaFoldDB" id="A0A1Q4V6W0"/>
<gene>
    <name evidence="1" type="ORF">AB852_19195</name>
</gene>
<sequence length="160" mass="16466">MGAASAVLVLVLVLASVVYAVWQIAYGGLAGGDAAGVLGVPTGAACRTVALMALRRPVEGVDAELASSRAKTLERQVADGEGRVHRELLGDDSQHIDLRYVLQPPPARDATALPAGQIHAGEHPSPGEGSLPDMLAYYRATRPARLVLTGPAGAGKATRL</sequence>
<organism evidence="1 2">
    <name type="scientific">Streptomyces uncialis</name>
    <dbReference type="NCBI Taxonomy" id="1048205"/>
    <lineage>
        <taxon>Bacteria</taxon>
        <taxon>Bacillati</taxon>
        <taxon>Actinomycetota</taxon>
        <taxon>Actinomycetes</taxon>
        <taxon>Kitasatosporales</taxon>
        <taxon>Streptomycetaceae</taxon>
        <taxon>Streptomyces</taxon>
    </lineage>
</organism>
<dbReference type="EMBL" id="LFBV01000004">
    <property type="protein sequence ID" value="OKH93576.1"/>
    <property type="molecule type" value="Genomic_DNA"/>
</dbReference>
<dbReference type="Proteomes" id="UP000186455">
    <property type="component" value="Unassembled WGS sequence"/>
</dbReference>
<evidence type="ECO:0000313" key="1">
    <source>
        <dbReference type="EMBL" id="OKH93576.1"/>
    </source>
</evidence>
<protein>
    <submittedName>
        <fullName evidence="1">Uncharacterized protein</fullName>
    </submittedName>
</protein>
<comment type="caution">
    <text evidence="1">The sequence shown here is derived from an EMBL/GenBank/DDBJ whole genome shotgun (WGS) entry which is preliminary data.</text>
</comment>
<reference evidence="1 2" key="1">
    <citation type="submission" date="2015-06" db="EMBL/GenBank/DDBJ databases">
        <title>Cloning and characterization of the uncialamcin biosynthetic gene cluster.</title>
        <authorList>
            <person name="Yan X."/>
            <person name="Huang T."/>
            <person name="Ge H."/>
            <person name="Shen B."/>
        </authorList>
    </citation>
    <scope>NUCLEOTIDE SEQUENCE [LARGE SCALE GENOMIC DNA]</scope>
    <source>
        <strain evidence="1 2">DCA2648</strain>
    </source>
</reference>
<accession>A0A1Q4V6W0</accession>
<dbReference type="STRING" id="1048205.AB852_19195"/>
<keyword evidence="2" id="KW-1185">Reference proteome</keyword>
<name>A0A1Q4V6W0_9ACTN</name>